<protein>
    <submittedName>
        <fullName evidence="3">GAF domain-containing protein</fullName>
    </submittedName>
</protein>
<dbReference type="SUPFAM" id="SSF46689">
    <property type="entry name" value="Homeodomain-like"/>
    <property type="match status" value="1"/>
</dbReference>
<evidence type="ECO:0000259" key="2">
    <source>
        <dbReference type="Pfam" id="PF02954"/>
    </source>
</evidence>
<dbReference type="AlphaFoldDB" id="A0A1H8BNW5"/>
<dbReference type="Gene3D" id="1.10.10.60">
    <property type="entry name" value="Homeodomain-like"/>
    <property type="match status" value="1"/>
</dbReference>
<dbReference type="STRING" id="933059.SAMN04488103_102235"/>
<evidence type="ECO:0000313" key="4">
    <source>
        <dbReference type="Proteomes" id="UP000198761"/>
    </source>
</evidence>
<feature type="domain" description="DNA binding HTH" evidence="2">
    <location>
        <begin position="275"/>
        <end position="313"/>
    </location>
</feature>
<dbReference type="InterPro" id="IPR003018">
    <property type="entry name" value="GAF"/>
</dbReference>
<dbReference type="PRINTS" id="PR01590">
    <property type="entry name" value="HTHFIS"/>
</dbReference>
<dbReference type="RefSeq" id="WP_342711184.1">
    <property type="nucleotide sequence ID" value="NZ_FOCE01000002.1"/>
</dbReference>
<feature type="domain" description="GAF" evidence="1">
    <location>
        <begin position="71"/>
        <end position="187"/>
    </location>
</feature>
<dbReference type="Proteomes" id="UP000198761">
    <property type="component" value="Unassembled WGS sequence"/>
</dbReference>
<evidence type="ECO:0000259" key="1">
    <source>
        <dbReference type="Pfam" id="PF01590"/>
    </source>
</evidence>
<dbReference type="InterPro" id="IPR029016">
    <property type="entry name" value="GAF-like_dom_sf"/>
</dbReference>
<dbReference type="SUPFAM" id="SSF55781">
    <property type="entry name" value="GAF domain-like"/>
    <property type="match status" value="1"/>
</dbReference>
<dbReference type="Gene3D" id="3.30.450.40">
    <property type="match status" value="1"/>
</dbReference>
<dbReference type="GO" id="GO:0043565">
    <property type="term" value="F:sequence-specific DNA binding"/>
    <property type="evidence" value="ECO:0007669"/>
    <property type="project" value="InterPro"/>
</dbReference>
<dbReference type="EMBL" id="FOCE01000002">
    <property type="protein sequence ID" value="SEM84591.1"/>
    <property type="molecule type" value="Genomic_DNA"/>
</dbReference>
<accession>A0A1H8BNW5</accession>
<dbReference type="InterPro" id="IPR002197">
    <property type="entry name" value="HTH_Fis"/>
</dbReference>
<gene>
    <name evidence="3" type="ORF">SAMN04488103_102235</name>
</gene>
<sequence length="318" mass="33304">MIFMAKDARSHQAFVEAALAAGEAARSAIVASWSRSWRLHGLEPARRHPGDRLTGTEFAQLREALEPMLNTARPSLDRLFQAVGGLGACVILADRNGVPMERRGNSGEDADFEAMGLWTGTLWSEAAAGTNGIGTCLAEGRAVTIHRDQHFLSANTALSCMSAPVHDAEGALVAVLDVSSAKPDLSEGVAALISHSVSDTARRIESDLFRAAYPEARLMIVPGLDRGAGALLAVDADELVIGATRAARAHFGLKGDLTSRPVPAADLLGIASASTLEEGERAVMARALARAGGNVSAAARDLGISRATFHRKLGARLS</sequence>
<evidence type="ECO:0000313" key="3">
    <source>
        <dbReference type="EMBL" id="SEM84591.1"/>
    </source>
</evidence>
<dbReference type="InterPro" id="IPR009057">
    <property type="entry name" value="Homeodomain-like_sf"/>
</dbReference>
<reference evidence="3 4" key="1">
    <citation type="submission" date="2016-10" db="EMBL/GenBank/DDBJ databases">
        <authorList>
            <person name="de Groot N.N."/>
        </authorList>
    </citation>
    <scope>NUCLEOTIDE SEQUENCE [LARGE SCALE GENOMIC DNA]</scope>
    <source>
        <strain evidence="3 4">DSM 3857</strain>
    </source>
</reference>
<keyword evidence="4" id="KW-1185">Reference proteome</keyword>
<proteinExistence type="predicted"/>
<organism evidence="3 4">
    <name type="scientific">Gemmobacter aquatilis</name>
    <dbReference type="NCBI Taxonomy" id="933059"/>
    <lineage>
        <taxon>Bacteria</taxon>
        <taxon>Pseudomonadati</taxon>
        <taxon>Pseudomonadota</taxon>
        <taxon>Alphaproteobacteria</taxon>
        <taxon>Rhodobacterales</taxon>
        <taxon>Paracoccaceae</taxon>
        <taxon>Gemmobacter</taxon>
    </lineage>
</organism>
<dbReference type="Pfam" id="PF02954">
    <property type="entry name" value="HTH_8"/>
    <property type="match status" value="1"/>
</dbReference>
<dbReference type="Pfam" id="PF01590">
    <property type="entry name" value="GAF"/>
    <property type="match status" value="1"/>
</dbReference>
<name>A0A1H8BNW5_9RHOB</name>